<evidence type="ECO:0000256" key="6">
    <source>
        <dbReference type="ARBA" id="ARBA00022694"/>
    </source>
</evidence>
<keyword evidence="4" id="KW-0808">Transferase</keyword>
<comment type="caution">
    <text evidence="7">The sequence shown here is derived from an EMBL/GenBank/DDBJ whole genome shotgun (WGS) entry which is preliminary data.</text>
</comment>
<dbReference type="EC" id="2.1.1.33" evidence="2"/>
<proteinExistence type="predicted"/>
<accession>A0A9N8DZ75</accession>
<dbReference type="OrthoDB" id="2013972at2759"/>
<reference evidence="7" key="1">
    <citation type="submission" date="2020-06" db="EMBL/GenBank/DDBJ databases">
        <authorList>
            <consortium name="Plant Systems Biology data submission"/>
        </authorList>
    </citation>
    <scope>NUCLEOTIDE SEQUENCE</scope>
    <source>
        <strain evidence="7">D6</strain>
    </source>
</reference>
<organism evidence="7 8">
    <name type="scientific">Seminavis robusta</name>
    <dbReference type="NCBI Taxonomy" id="568900"/>
    <lineage>
        <taxon>Eukaryota</taxon>
        <taxon>Sar</taxon>
        <taxon>Stramenopiles</taxon>
        <taxon>Ochrophyta</taxon>
        <taxon>Bacillariophyta</taxon>
        <taxon>Bacillariophyceae</taxon>
        <taxon>Bacillariophycidae</taxon>
        <taxon>Naviculales</taxon>
        <taxon>Naviculaceae</taxon>
        <taxon>Seminavis</taxon>
    </lineage>
</organism>
<dbReference type="EMBL" id="CAICTM010000462">
    <property type="protein sequence ID" value="CAB9511005.1"/>
    <property type="molecule type" value="Genomic_DNA"/>
</dbReference>
<dbReference type="Proteomes" id="UP001153069">
    <property type="component" value="Unassembled WGS sequence"/>
</dbReference>
<evidence type="ECO:0000256" key="2">
    <source>
        <dbReference type="ARBA" id="ARBA00011977"/>
    </source>
</evidence>
<evidence type="ECO:0000256" key="4">
    <source>
        <dbReference type="ARBA" id="ARBA00022679"/>
    </source>
</evidence>
<keyword evidence="8" id="KW-1185">Reference proteome</keyword>
<evidence type="ECO:0000256" key="5">
    <source>
        <dbReference type="ARBA" id="ARBA00022691"/>
    </source>
</evidence>
<dbReference type="InterPro" id="IPR029063">
    <property type="entry name" value="SAM-dependent_MTases_sf"/>
</dbReference>
<dbReference type="Gene3D" id="3.40.50.150">
    <property type="entry name" value="Vaccinia Virus protein VP39"/>
    <property type="match status" value="1"/>
</dbReference>
<sequence>MLFPVRTHGFVPWPLGRCGYPKWAAASTCSRGTASAGSRVYSSTREERTIYTIDSPPTDPMALREVVTKHCLSLDLFLSKKPIASHTIEAFSKIQATIPKNATLVLDSGCGTGRSTRHLASKVIVNDNKNNNTWVLGIDRSLARLERNHGYRTQNASDDDVLVDTRIRDDAESNNSNPNHVLWIRAELVDFWRLLLQHQQEYQWNIQAHYLLYPNPYPKNKRWRSRWYGHPSFPLILQLGGDIVIRSNWELYLQEFAQAVILADKSYPNTTTISSNNWARPYVESARKGPVRRVVAPEDVRTAGWSNFERKYDLDGEPTFELALTRSCSPST</sequence>
<name>A0A9N8DZ75_9STRA</name>
<keyword evidence="5" id="KW-0949">S-adenosyl-L-methionine</keyword>
<evidence type="ECO:0000313" key="7">
    <source>
        <dbReference type="EMBL" id="CAB9511005.1"/>
    </source>
</evidence>
<dbReference type="GO" id="GO:0008176">
    <property type="term" value="F:tRNA (guanine(46)-N7)-methyltransferase activity"/>
    <property type="evidence" value="ECO:0007669"/>
    <property type="project" value="UniProtKB-EC"/>
</dbReference>
<dbReference type="InterPro" id="IPR003358">
    <property type="entry name" value="tRNA_(Gua-N-7)_MeTrfase_Trmb"/>
</dbReference>
<evidence type="ECO:0000313" key="8">
    <source>
        <dbReference type="Proteomes" id="UP001153069"/>
    </source>
</evidence>
<keyword evidence="3 7" id="KW-0489">Methyltransferase</keyword>
<gene>
    <name evidence="7" type="ORF">SEMRO_463_G148170.1</name>
</gene>
<evidence type="ECO:0000256" key="1">
    <source>
        <dbReference type="ARBA" id="ARBA00000142"/>
    </source>
</evidence>
<protein>
    <recommendedName>
        <fullName evidence="2">tRNA (guanine(46)-N(7))-methyltransferase</fullName>
        <ecNumber evidence="2">2.1.1.33</ecNumber>
    </recommendedName>
</protein>
<dbReference type="AlphaFoldDB" id="A0A9N8DZ75"/>
<dbReference type="SUPFAM" id="SSF53335">
    <property type="entry name" value="S-adenosyl-L-methionine-dependent methyltransferases"/>
    <property type="match status" value="2"/>
</dbReference>
<comment type="catalytic activity">
    <reaction evidence="1">
        <text>guanosine(46) in tRNA + S-adenosyl-L-methionine = N(7)-methylguanosine(46) in tRNA + S-adenosyl-L-homocysteine</text>
        <dbReference type="Rhea" id="RHEA:42708"/>
        <dbReference type="Rhea" id="RHEA-COMP:10188"/>
        <dbReference type="Rhea" id="RHEA-COMP:10189"/>
        <dbReference type="ChEBI" id="CHEBI:57856"/>
        <dbReference type="ChEBI" id="CHEBI:59789"/>
        <dbReference type="ChEBI" id="CHEBI:74269"/>
        <dbReference type="ChEBI" id="CHEBI:74480"/>
        <dbReference type="EC" id="2.1.1.33"/>
    </reaction>
</comment>
<keyword evidence="6" id="KW-0819">tRNA processing</keyword>
<dbReference type="PROSITE" id="PS51625">
    <property type="entry name" value="SAM_MT_TRMB"/>
    <property type="match status" value="1"/>
</dbReference>
<evidence type="ECO:0000256" key="3">
    <source>
        <dbReference type="ARBA" id="ARBA00022603"/>
    </source>
</evidence>